<dbReference type="Proteomes" id="UP000007488">
    <property type="component" value="Chromosome"/>
</dbReference>
<dbReference type="InterPro" id="IPR020846">
    <property type="entry name" value="MFS_dom"/>
</dbReference>
<evidence type="ECO:0000256" key="3">
    <source>
        <dbReference type="ARBA" id="ARBA00022692"/>
    </source>
</evidence>
<name>F0SU67_SYNGF</name>
<feature type="domain" description="Major facilitator superfamily (MFS) profile" evidence="7">
    <location>
        <begin position="22"/>
        <end position="408"/>
    </location>
</feature>
<evidence type="ECO:0000313" key="9">
    <source>
        <dbReference type="Proteomes" id="UP000007488"/>
    </source>
</evidence>
<evidence type="ECO:0000256" key="4">
    <source>
        <dbReference type="ARBA" id="ARBA00022989"/>
    </source>
</evidence>
<feature type="transmembrane region" description="Helical" evidence="6">
    <location>
        <begin position="267"/>
        <end position="288"/>
    </location>
</feature>
<gene>
    <name evidence="8" type="ordered locus">Sgly_1125</name>
</gene>
<feature type="transmembrane region" description="Helical" evidence="6">
    <location>
        <begin position="321"/>
        <end position="342"/>
    </location>
</feature>
<evidence type="ECO:0000256" key="5">
    <source>
        <dbReference type="ARBA" id="ARBA00023136"/>
    </source>
</evidence>
<feature type="transmembrane region" description="Helical" evidence="6">
    <location>
        <begin position="382"/>
        <end position="404"/>
    </location>
</feature>
<dbReference type="OrthoDB" id="9787026at2"/>
<sequence>MKKKNSNQNRPPAASKQTWHLLFIAIFIALVVDGMDLQLLSLCLPAIRADFAVSPIKAGALTSYTLIGMGIGGLIAGLLSDRIGRVKTTIASLLTFTVFTFLLGFVQTYWQFALVRFFSGFGISALYSIGTLLVAEYVPTKKRGTVMGFLIAGWSVGYILAALISAAVLPVYGWRPLFVLSVFPALISFFILRKTQEPAGFLAAAAQKDSRTKQNEYVVIWKDKAVRKVFLLWGITYTALQFGYYGANTWLPSYLNTELGLNFKEMSLYVAGTYTAMVFGKLLAGFLADKLGRRVMWLIVGLSTAVSMPLLVTSISLTNAIFLMVGFGFLYATPLALLPAYMSETFPVRIRGTAMASLASVGKIGSVLSPLFIGYMATEFSIGYGIGLLGIAYTICGLVPGLLIKEKTFDPCAADSAGSLGNLSVIEQENS</sequence>
<evidence type="ECO:0000256" key="6">
    <source>
        <dbReference type="SAM" id="Phobius"/>
    </source>
</evidence>
<evidence type="ECO:0000256" key="2">
    <source>
        <dbReference type="ARBA" id="ARBA00022448"/>
    </source>
</evidence>
<feature type="transmembrane region" description="Helical" evidence="6">
    <location>
        <begin position="116"/>
        <end position="135"/>
    </location>
</feature>
<evidence type="ECO:0000259" key="7">
    <source>
        <dbReference type="PROSITE" id="PS50850"/>
    </source>
</evidence>
<protein>
    <submittedName>
        <fullName evidence="8">Major facilitator superfamily MFS_1</fullName>
    </submittedName>
</protein>
<dbReference type="Gene3D" id="1.20.1250.20">
    <property type="entry name" value="MFS general substrate transporter like domains"/>
    <property type="match status" value="1"/>
</dbReference>
<keyword evidence="3 6" id="KW-0812">Transmembrane</keyword>
<dbReference type="PANTHER" id="PTHR23508:SF10">
    <property type="entry name" value="CARBOXYLIC ACID TRANSPORTER PROTEIN HOMOLOG"/>
    <property type="match status" value="1"/>
</dbReference>
<feature type="transmembrane region" description="Helical" evidence="6">
    <location>
        <begin position="229"/>
        <end position="247"/>
    </location>
</feature>
<proteinExistence type="predicted"/>
<reference evidence="9" key="2">
    <citation type="submission" date="2011-02" db="EMBL/GenBank/DDBJ databases">
        <title>The complete genome of Syntrophobotulus glycolicus DSM 8271.</title>
        <authorList>
            <person name="Lucas S."/>
            <person name="Copeland A."/>
            <person name="Lapidus A."/>
            <person name="Bruce D."/>
            <person name="Goodwin L."/>
            <person name="Pitluck S."/>
            <person name="Kyrpides N."/>
            <person name="Mavromatis K."/>
            <person name="Pagani I."/>
            <person name="Ivanova N."/>
            <person name="Mikhailova N."/>
            <person name="Chertkov O."/>
            <person name="Held B."/>
            <person name="Detter J.C."/>
            <person name="Tapia R."/>
            <person name="Han C."/>
            <person name="Land M."/>
            <person name="Hauser L."/>
            <person name="Markowitz V."/>
            <person name="Cheng J.-F."/>
            <person name="Hugenholtz P."/>
            <person name="Woyke T."/>
            <person name="Wu D."/>
            <person name="Spring S."/>
            <person name="Schroeder M."/>
            <person name="Brambilla E."/>
            <person name="Klenk H.-P."/>
            <person name="Eisen J.A."/>
        </authorList>
    </citation>
    <scope>NUCLEOTIDE SEQUENCE [LARGE SCALE GENOMIC DNA]</scope>
    <source>
        <strain evidence="9">DSM 8271 / FlGlyR</strain>
    </source>
</reference>
<feature type="transmembrane region" description="Helical" evidence="6">
    <location>
        <begin position="59"/>
        <end position="79"/>
    </location>
</feature>
<dbReference type="RefSeq" id="WP_013624320.1">
    <property type="nucleotide sequence ID" value="NC_015172.1"/>
</dbReference>
<dbReference type="InterPro" id="IPR011701">
    <property type="entry name" value="MFS"/>
</dbReference>
<dbReference type="STRING" id="645991.Sgly_1125"/>
<dbReference type="HOGENOM" id="CLU_001265_46_7_9"/>
<comment type="subcellular location">
    <subcellularLocation>
        <location evidence="1">Cell membrane</location>
        <topology evidence="1">Multi-pass membrane protein</topology>
    </subcellularLocation>
</comment>
<dbReference type="InterPro" id="IPR005829">
    <property type="entry name" value="Sugar_transporter_CS"/>
</dbReference>
<keyword evidence="4 6" id="KW-1133">Transmembrane helix</keyword>
<dbReference type="AlphaFoldDB" id="F0SU67"/>
<feature type="transmembrane region" description="Helical" evidence="6">
    <location>
        <begin position="174"/>
        <end position="192"/>
    </location>
</feature>
<dbReference type="eggNOG" id="COG2814">
    <property type="taxonomic scope" value="Bacteria"/>
</dbReference>
<feature type="transmembrane region" description="Helical" evidence="6">
    <location>
        <begin position="354"/>
        <end position="376"/>
    </location>
</feature>
<dbReference type="PANTHER" id="PTHR23508">
    <property type="entry name" value="CARBOXYLIC ACID TRANSPORTER PROTEIN HOMOLOG"/>
    <property type="match status" value="1"/>
</dbReference>
<feature type="transmembrane region" description="Helical" evidence="6">
    <location>
        <begin position="91"/>
        <end position="110"/>
    </location>
</feature>
<dbReference type="InterPro" id="IPR036259">
    <property type="entry name" value="MFS_trans_sf"/>
</dbReference>
<feature type="transmembrane region" description="Helical" evidence="6">
    <location>
        <begin position="147"/>
        <end position="168"/>
    </location>
</feature>
<keyword evidence="9" id="KW-1185">Reference proteome</keyword>
<dbReference type="EMBL" id="CP002547">
    <property type="protein sequence ID" value="ADY55450.1"/>
    <property type="molecule type" value="Genomic_DNA"/>
</dbReference>
<keyword evidence="2" id="KW-0813">Transport</keyword>
<keyword evidence="5 6" id="KW-0472">Membrane</keyword>
<dbReference type="GO" id="GO:0005886">
    <property type="term" value="C:plasma membrane"/>
    <property type="evidence" value="ECO:0007669"/>
    <property type="project" value="UniProtKB-SubCell"/>
</dbReference>
<dbReference type="GO" id="GO:0046943">
    <property type="term" value="F:carboxylic acid transmembrane transporter activity"/>
    <property type="evidence" value="ECO:0007669"/>
    <property type="project" value="TreeGrafter"/>
</dbReference>
<dbReference type="PROSITE" id="PS50850">
    <property type="entry name" value="MFS"/>
    <property type="match status" value="1"/>
</dbReference>
<feature type="transmembrane region" description="Helical" evidence="6">
    <location>
        <begin position="21"/>
        <end position="47"/>
    </location>
</feature>
<dbReference type="PROSITE" id="PS00216">
    <property type="entry name" value="SUGAR_TRANSPORT_1"/>
    <property type="match status" value="1"/>
</dbReference>
<accession>F0SU67</accession>
<feature type="transmembrane region" description="Helical" evidence="6">
    <location>
        <begin position="295"/>
        <end position="315"/>
    </location>
</feature>
<dbReference type="SUPFAM" id="SSF103473">
    <property type="entry name" value="MFS general substrate transporter"/>
    <property type="match status" value="1"/>
</dbReference>
<reference evidence="8 9" key="1">
    <citation type="journal article" date="2011" name="Stand. Genomic Sci.">
        <title>Complete genome sequence of Syntrophobotulus glycolicus type strain (FlGlyR).</title>
        <authorList>
            <person name="Han C."/>
            <person name="Mwirichia R."/>
            <person name="Chertkov O."/>
            <person name="Held B."/>
            <person name="Lapidus A."/>
            <person name="Nolan M."/>
            <person name="Lucas S."/>
            <person name="Hammon N."/>
            <person name="Deshpande S."/>
            <person name="Cheng J.F."/>
            <person name="Tapia R."/>
            <person name="Goodwin L."/>
            <person name="Pitluck S."/>
            <person name="Huntemann M."/>
            <person name="Liolios K."/>
            <person name="Ivanova N."/>
            <person name="Pagani I."/>
            <person name="Mavromatis K."/>
            <person name="Ovchinikova G."/>
            <person name="Pati A."/>
            <person name="Chen A."/>
            <person name="Palaniappan K."/>
            <person name="Land M."/>
            <person name="Hauser L."/>
            <person name="Brambilla E.M."/>
            <person name="Rohde M."/>
            <person name="Spring S."/>
            <person name="Sikorski J."/>
            <person name="Goker M."/>
            <person name="Woyke T."/>
            <person name="Bristow J."/>
            <person name="Eisen J.A."/>
            <person name="Markowitz V."/>
            <person name="Hugenholtz P."/>
            <person name="Kyrpides N.C."/>
            <person name="Klenk H.P."/>
            <person name="Detter J.C."/>
        </authorList>
    </citation>
    <scope>NUCLEOTIDE SEQUENCE [LARGE SCALE GENOMIC DNA]</scope>
    <source>
        <strain evidence="9">DSM 8271 / FlGlyR</strain>
    </source>
</reference>
<evidence type="ECO:0000313" key="8">
    <source>
        <dbReference type="EMBL" id="ADY55450.1"/>
    </source>
</evidence>
<dbReference type="Pfam" id="PF07690">
    <property type="entry name" value="MFS_1"/>
    <property type="match status" value="1"/>
</dbReference>
<organism evidence="8 9">
    <name type="scientific">Syntrophobotulus glycolicus (strain DSM 8271 / FlGlyR)</name>
    <dbReference type="NCBI Taxonomy" id="645991"/>
    <lineage>
        <taxon>Bacteria</taxon>
        <taxon>Bacillati</taxon>
        <taxon>Bacillota</taxon>
        <taxon>Clostridia</taxon>
        <taxon>Eubacteriales</taxon>
        <taxon>Desulfitobacteriaceae</taxon>
        <taxon>Syntrophobotulus</taxon>
    </lineage>
</organism>
<evidence type="ECO:0000256" key="1">
    <source>
        <dbReference type="ARBA" id="ARBA00004651"/>
    </source>
</evidence>
<dbReference type="KEGG" id="sgy:Sgly_1125"/>